<gene>
    <name evidence="1" type="ORF">ORM20_00044</name>
</gene>
<proteinExistence type="predicted"/>
<name>A0A9N6WV94_9VIRU</name>
<reference evidence="1" key="1">
    <citation type="submission" date="2022-10" db="EMBL/GenBank/DDBJ databases">
        <authorList>
            <person name="Meaden S."/>
        </authorList>
    </citation>
    <scope>NUCLEOTIDE SEQUENCE</scope>
</reference>
<protein>
    <submittedName>
        <fullName evidence="1">Uncharacterized protein</fullName>
    </submittedName>
</protein>
<sequence length="175" mass="21115">MAHTKFPKQLRYWLRKNKIKITYADKHCIYAISNDPRRFGFNRQFRFLAEKNLFQISDDNFDRWANSLMVEYTIPQSEAIFNDLLDDVFFDEYPDQGALHIDIEHSWHDCEDCGYFVDTMVVCSNGDQYFRDGHIGSDRFMIADFYWNEDNAREIFTEFYRARGYRVKVAERYIS</sequence>
<dbReference type="EMBL" id="OX359470">
    <property type="protein sequence ID" value="CAI3971093.1"/>
    <property type="molecule type" value="Genomic_DNA"/>
</dbReference>
<organism evidence="1">
    <name type="scientific">Ochrobactrum phage ORM_20</name>
    <dbReference type="NCBI Taxonomy" id="2985243"/>
    <lineage>
        <taxon>Viruses</taxon>
    </lineage>
</organism>
<evidence type="ECO:0000313" key="1">
    <source>
        <dbReference type="EMBL" id="CAI3971093.1"/>
    </source>
</evidence>
<accession>A0A9N6WV94</accession>